<keyword evidence="1" id="KW-0597">Phosphoprotein</keyword>
<gene>
    <name evidence="3" type="ORF">SMGD1_1021</name>
</gene>
<feature type="modified residue" description="Phosphohistidine" evidence="1">
    <location>
        <position position="62"/>
    </location>
</feature>
<proteinExistence type="predicted"/>
<evidence type="ECO:0000313" key="3">
    <source>
        <dbReference type="EMBL" id="EHP29546.1"/>
    </source>
</evidence>
<dbReference type="OrthoDB" id="5422474at2"/>
<reference evidence="3 4" key="1">
    <citation type="journal article" date="2012" name="Proc. Natl. Acad. Sci. U.S.A.">
        <title>Genome and physiology of a model Epsilonproteobacterium responsible for sulfide detoxification in marine oxygen depletion zones.</title>
        <authorList>
            <person name="Grote J."/>
            <person name="Schott T."/>
            <person name="Bruckner C.G."/>
            <person name="Glockner F.O."/>
            <person name="Jost G."/>
            <person name="Teeling H."/>
            <person name="Labrenz M."/>
            <person name="Jurgens K."/>
        </authorList>
    </citation>
    <scope>NUCLEOTIDE SEQUENCE [LARGE SCALE GENOMIC DNA]</scope>
    <source>
        <strain evidence="3 4">GD1</strain>
    </source>
</reference>
<dbReference type="AlphaFoldDB" id="B6BGC0"/>
<dbReference type="RefSeq" id="WP_008336380.1">
    <property type="nucleotide sequence ID" value="NZ_AFRZ01000001.1"/>
</dbReference>
<comment type="caution">
    <text evidence="3">The sequence shown here is derived from an EMBL/GenBank/DDBJ whole genome shotgun (WGS) entry which is preliminary data.</text>
</comment>
<dbReference type="Pfam" id="PF01627">
    <property type="entry name" value="Hpt"/>
    <property type="match status" value="1"/>
</dbReference>
<evidence type="ECO:0000259" key="2">
    <source>
        <dbReference type="PROSITE" id="PS50894"/>
    </source>
</evidence>
<name>B6BGC0_SULGG</name>
<feature type="domain" description="HPt" evidence="2">
    <location>
        <begin position="23"/>
        <end position="113"/>
    </location>
</feature>
<accession>B6BGC0</accession>
<sequence length="113" mass="12578">MPILTPDYSTINHEEMASAIGLKIKHIPILINSFLNETPPILIVLEEGIKDRNYSNIKAHAHAIKGSAGNLRFDEIYEMSKELEFAGSDAKEDFEYEAYLQAIKDAIATISAV</sequence>
<dbReference type="GO" id="GO:0000160">
    <property type="term" value="P:phosphorelay signal transduction system"/>
    <property type="evidence" value="ECO:0007669"/>
    <property type="project" value="InterPro"/>
</dbReference>
<dbReference type="Gene3D" id="1.20.120.160">
    <property type="entry name" value="HPT domain"/>
    <property type="match status" value="1"/>
</dbReference>
<dbReference type="HOGENOM" id="CLU_2132260_0_0_7"/>
<keyword evidence="3" id="KW-0808">Transferase</keyword>
<dbReference type="EMBL" id="AFRZ01000001">
    <property type="protein sequence ID" value="EHP29546.1"/>
    <property type="molecule type" value="Genomic_DNA"/>
</dbReference>
<dbReference type="InterPro" id="IPR008207">
    <property type="entry name" value="Sig_transdc_His_kin_Hpt_dom"/>
</dbReference>
<dbReference type="STRING" id="929558.SMGD1_1021"/>
<evidence type="ECO:0000256" key="1">
    <source>
        <dbReference type="PROSITE-ProRule" id="PRU00110"/>
    </source>
</evidence>
<dbReference type="Proteomes" id="UP000006431">
    <property type="component" value="Unassembled WGS sequence"/>
</dbReference>
<dbReference type="PATRIC" id="fig|929558.5.peg.1017"/>
<keyword evidence="3" id="KW-0418">Kinase</keyword>
<dbReference type="PROSITE" id="PS50894">
    <property type="entry name" value="HPT"/>
    <property type="match status" value="1"/>
</dbReference>
<dbReference type="SUPFAM" id="SSF47226">
    <property type="entry name" value="Histidine-containing phosphotransfer domain, HPT domain"/>
    <property type="match status" value="1"/>
</dbReference>
<organism evidence="3 4">
    <name type="scientific">Sulfurimonas gotlandica (strain DSM 19862 / JCM 16533 / GD1)</name>
    <dbReference type="NCBI Taxonomy" id="929558"/>
    <lineage>
        <taxon>Bacteria</taxon>
        <taxon>Pseudomonadati</taxon>
        <taxon>Campylobacterota</taxon>
        <taxon>Epsilonproteobacteria</taxon>
        <taxon>Campylobacterales</taxon>
        <taxon>Sulfurimonadaceae</taxon>
        <taxon>Sulfurimonas</taxon>
    </lineage>
</organism>
<dbReference type="GO" id="GO:0004672">
    <property type="term" value="F:protein kinase activity"/>
    <property type="evidence" value="ECO:0007669"/>
    <property type="project" value="UniProtKB-ARBA"/>
</dbReference>
<evidence type="ECO:0000313" key="4">
    <source>
        <dbReference type="Proteomes" id="UP000006431"/>
    </source>
</evidence>
<keyword evidence="4" id="KW-1185">Reference proteome</keyword>
<dbReference type="InterPro" id="IPR036641">
    <property type="entry name" value="HPT_dom_sf"/>
</dbReference>
<protein>
    <submittedName>
        <fullName evidence="3">Protein containing Signal transduction histidine kinase, phosphotransfer (Hpt) domain</fullName>
    </submittedName>
</protein>
<accession>H1FYC0</accession>